<feature type="domain" description="CBS" evidence="3">
    <location>
        <begin position="72"/>
        <end position="129"/>
    </location>
</feature>
<proteinExistence type="predicted"/>
<sequence>MYVQKIMRMAVTLKEDAALVDAAERLSDPDTNLVIVCNRDGAMQGVVSKTDVVNRIRQCAGADCTRPVASAMTREIVYCRSDATIREAWNMMKERSLKHVPVADADGRPIGMLNAGAVMQVLLEETEQEEELLRDYVMCVGYH</sequence>
<evidence type="ECO:0000313" key="5">
    <source>
        <dbReference type="Proteomes" id="UP001589795"/>
    </source>
</evidence>
<evidence type="ECO:0000256" key="1">
    <source>
        <dbReference type="ARBA" id="ARBA00023122"/>
    </source>
</evidence>
<keyword evidence="1 2" id="KW-0129">CBS domain</keyword>
<reference evidence="4 5" key="1">
    <citation type="submission" date="2024-09" db="EMBL/GenBank/DDBJ databases">
        <authorList>
            <person name="Sun Q."/>
            <person name="Mori K."/>
        </authorList>
    </citation>
    <scope>NUCLEOTIDE SEQUENCE [LARGE SCALE GENOMIC DNA]</scope>
    <source>
        <strain evidence="4 5">CCM 7904</strain>
    </source>
</reference>
<comment type="caution">
    <text evidence="4">The sequence shown here is derived from an EMBL/GenBank/DDBJ whole genome shotgun (WGS) entry which is preliminary data.</text>
</comment>
<dbReference type="Proteomes" id="UP001589795">
    <property type="component" value="Unassembled WGS sequence"/>
</dbReference>
<dbReference type="RefSeq" id="WP_265508829.1">
    <property type="nucleotide sequence ID" value="NZ_JAOTBE010000121.1"/>
</dbReference>
<dbReference type="SUPFAM" id="SSF54631">
    <property type="entry name" value="CBS-domain pair"/>
    <property type="match status" value="1"/>
</dbReference>
<dbReference type="PANTHER" id="PTHR43080:SF2">
    <property type="entry name" value="CBS DOMAIN-CONTAINING PROTEIN"/>
    <property type="match status" value="1"/>
</dbReference>
<dbReference type="InterPro" id="IPR000644">
    <property type="entry name" value="CBS_dom"/>
</dbReference>
<keyword evidence="5" id="KW-1185">Reference proteome</keyword>
<dbReference type="InterPro" id="IPR046342">
    <property type="entry name" value="CBS_dom_sf"/>
</dbReference>
<gene>
    <name evidence="4" type="ORF">ACFFIZ_08305</name>
</gene>
<dbReference type="EMBL" id="JBHLWQ010000071">
    <property type="protein sequence ID" value="MFC0200323.1"/>
    <property type="molecule type" value="Genomic_DNA"/>
</dbReference>
<dbReference type="SMART" id="SM00116">
    <property type="entry name" value="CBS"/>
    <property type="match status" value="2"/>
</dbReference>
<evidence type="ECO:0000313" key="4">
    <source>
        <dbReference type="EMBL" id="MFC0200323.1"/>
    </source>
</evidence>
<dbReference type="PROSITE" id="PS51371">
    <property type="entry name" value="CBS"/>
    <property type="match status" value="2"/>
</dbReference>
<evidence type="ECO:0000259" key="3">
    <source>
        <dbReference type="PROSITE" id="PS51371"/>
    </source>
</evidence>
<evidence type="ECO:0000256" key="2">
    <source>
        <dbReference type="PROSITE-ProRule" id="PRU00703"/>
    </source>
</evidence>
<name>A0ABV6CHW5_9RHOB</name>
<dbReference type="InterPro" id="IPR051257">
    <property type="entry name" value="Diverse_CBS-Domain"/>
</dbReference>
<dbReference type="Gene3D" id="3.10.580.10">
    <property type="entry name" value="CBS-domain"/>
    <property type="match status" value="1"/>
</dbReference>
<organism evidence="4 5">
    <name type="scientific">Paracoccus rhizosphaerae</name>
    <dbReference type="NCBI Taxonomy" id="1133347"/>
    <lineage>
        <taxon>Bacteria</taxon>
        <taxon>Pseudomonadati</taxon>
        <taxon>Pseudomonadota</taxon>
        <taxon>Alphaproteobacteria</taxon>
        <taxon>Rhodobacterales</taxon>
        <taxon>Paracoccaceae</taxon>
        <taxon>Paracoccus</taxon>
    </lineage>
</organism>
<dbReference type="PANTHER" id="PTHR43080">
    <property type="entry name" value="CBS DOMAIN-CONTAINING PROTEIN CBSX3, MITOCHONDRIAL"/>
    <property type="match status" value="1"/>
</dbReference>
<protein>
    <submittedName>
        <fullName evidence="4">CBS domain-containing protein</fullName>
    </submittedName>
</protein>
<dbReference type="Pfam" id="PF00571">
    <property type="entry name" value="CBS"/>
    <property type="match status" value="2"/>
</dbReference>
<accession>A0ABV6CHW5</accession>
<feature type="domain" description="CBS" evidence="3">
    <location>
        <begin position="6"/>
        <end position="64"/>
    </location>
</feature>